<dbReference type="EMBL" id="JAJATZ010000001">
    <property type="protein sequence ID" value="MCB5197796.1"/>
    <property type="molecule type" value="Genomic_DNA"/>
</dbReference>
<dbReference type="RefSeq" id="WP_226746888.1">
    <property type="nucleotide sequence ID" value="NZ_JAJATZ010000001.1"/>
</dbReference>
<dbReference type="InterPro" id="IPR011008">
    <property type="entry name" value="Dimeric_a/b-barrel"/>
</dbReference>
<dbReference type="Gene3D" id="3.30.70.100">
    <property type="match status" value="1"/>
</dbReference>
<dbReference type="Proteomes" id="UP001138961">
    <property type="component" value="Unassembled WGS sequence"/>
</dbReference>
<evidence type="ECO:0000259" key="1">
    <source>
        <dbReference type="Pfam" id="PF03992"/>
    </source>
</evidence>
<reference evidence="2" key="1">
    <citation type="submission" date="2021-10" db="EMBL/GenBank/DDBJ databases">
        <title>Loktanella gaetbuli sp. nov., isolated from a tidal flat.</title>
        <authorList>
            <person name="Park S."/>
            <person name="Yoon J.-H."/>
        </authorList>
    </citation>
    <scope>NUCLEOTIDE SEQUENCE</scope>
    <source>
        <strain evidence="2">TSTF-M6</strain>
    </source>
</reference>
<sequence length="88" mass="9415">MIYLTGAMTCPPDRLDAVRAALPAHIALTRQENGCITFDVAETTPGVFMVSETFADEAAFDAHQLRAGASTWAKITAGLPRNYTVTKG</sequence>
<gene>
    <name evidence="2" type="ORF">LGQ03_00935</name>
</gene>
<dbReference type="InterPro" id="IPR007138">
    <property type="entry name" value="ABM_dom"/>
</dbReference>
<keyword evidence="2" id="KW-0503">Monooxygenase</keyword>
<keyword evidence="3" id="KW-1185">Reference proteome</keyword>
<evidence type="ECO:0000313" key="2">
    <source>
        <dbReference type="EMBL" id="MCB5197796.1"/>
    </source>
</evidence>
<protein>
    <submittedName>
        <fullName evidence="2">Antibiotic biosynthesis monooxygenase</fullName>
    </submittedName>
</protein>
<proteinExistence type="predicted"/>
<organism evidence="2 3">
    <name type="scientific">Loktanella gaetbuli</name>
    <dbReference type="NCBI Taxonomy" id="2881335"/>
    <lineage>
        <taxon>Bacteria</taxon>
        <taxon>Pseudomonadati</taxon>
        <taxon>Pseudomonadota</taxon>
        <taxon>Alphaproteobacteria</taxon>
        <taxon>Rhodobacterales</taxon>
        <taxon>Roseobacteraceae</taxon>
        <taxon>Loktanella</taxon>
    </lineage>
</organism>
<dbReference type="SUPFAM" id="SSF54909">
    <property type="entry name" value="Dimeric alpha+beta barrel"/>
    <property type="match status" value="1"/>
</dbReference>
<comment type="caution">
    <text evidence="2">The sequence shown here is derived from an EMBL/GenBank/DDBJ whole genome shotgun (WGS) entry which is preliminary data.</text>
</comment>
<keyword evidence="2" id="KW-0560">Oxidoreductase</keyword>
<dbReference type="Pfam" id="PF03992">
    <property type="entry name" value="ABM"/>
    <property type="match status" value="1"/>
</dbReference>
<feature type="domain" description="ABM" evidence="1">
    <location>
        <begin position="1"/>
        <end position="64"/>
    </location>
</feature>
<dbReference type="GO" id="GO:0004497">
    <property type="term" value="F:monooxygenase activity"/>
    <property type="evidence" value="ECO:0007669"/>
    <property type="project" value="UniProtKB-KW"/>
</dbReference>
<name>A0ABS8BQP4_9RHOB</name>
<evidence type="ECO:0000313" key="3">
    <source>
        <dbReference type="Proteomes" id="UP001138961"/>
    </source>
</evidence>
<accession>A0ABS8BQP4</accession>